<evidence type="ECO:0000313" key="4">
    <source>
        <dbReference type="EMBL" id="PUW05350.1"/>
    </source>
</evidence>
<proteinExistence type="predicted"/>
<evidence type="ECO:0000313" key="6">
    <source>
        <dbReference type="Proteomes" id="UP000439917"/>
    </source>
</evidence>
<gene>
    <name evidence="4" type="ORF">B7T07_06450</name>
    <name evidence="2" type="ORF">FZI38_21455</name>
    <name evidence="3" type="ORF">HRR37_03055</name>
</gene>
<dbReference type="Pfam" id="PF13619">
    <property type="entry name" value="KTSC"/>
    <property type="match status" value="1"/>
</dbReference>
<dbReference type="GeneID" id="45714413"/>
<dbReference type="EMBL" id="NCTU01000004">
    <property type="protein sequence ID" value="PUW05350.1"/>
    <property type="molecule type" value="Genomic_DNA"/>
</dbReference>
<protein>
    <submittedName>
        <fullName evidence="3">KTSC domain-containing protein</fullName>
    </submittedName>
</protein>
<feature type="domain" description="KTSC" evidence="1">
    <location>
        <begin position="7"/>
        <end position="64"/>
    </location>
</feature>
<evidence type="ECO:0000313" key="3">
    <source>
        <dbReference type="EMBL" id="NYV41390.1"/>
    </source>
</evidence>
<accession>A0A2S9UC38</accession>
<organism evidence="3 7">
    <name type="scientific">Cronobacter sakazakii</name>
    <name type="common">Enterobacter sakazakii</name>
    <dbReference type="NCBI Taxonomy" id="28141"/>
    <lineage>
        <taxon>Bacteria</taxon>
        <taxon>Pseudomonadati</taxon>
        <taxon>Pseudomonadota</taxon>
        <taxon>Gammaproteobacteria</taxon>
        <taxon>Enterobacterales</taxon>
        <taxon>Enterobacteriaceae</taxon>
        <taxon>Cronobacter</taxon>
    </lineage>
</organism>
<reference evidence="3 7" key="3">
    <citation type="submission" date="2020-05" db="EMBL/GenBank/DDBJ databases">
        <title>The draft genome of Cronobacter sakazakii strain 145005.</title>
        <authorList>
            <person name="Yang J."/>
            <person name="Liu L."/>
            <person name="Feng Y."/>
            <person name="Zong Z."/>
        </authorList>
    </citation>
    <scope>NUCLEOTIDE SEQUENCE [LARGE SCALE GENOMIC DNA]</scope>
    <source>
        <strain evidence="3 7">145005</strain>
    </source>
</reference>
<evidence type="ECO:0000313" key="2">
    <source>
        <dbReference type="EMBL" id="KAB0875259.1"/>
    </source>
</evidence>
<dbReference type="Proteomes" id="UP000244856">
    <property type="component" value="Unassembled WGS sequence"/>
</dbReference>
<dbReference type="Proteomes" id="UP000548673">
    <property type="component" value="Unassembled WGS sequence"/>
</dbReference>
<comment type="caution">
    <text evidence="3">The sequence shown here is derived from an EMBL/GenBank/DDBJ whole genome shotgun (WGS) entry which is preliminary data.</text>
</comment>
<dbReference type="EMBL" id="JABTXY010000012">
    <property type="protein sequence ID" value="NYV41390.1"/>
    <property type="molecule type" value="Genomic_DNA"/>
</dbReference>
<evidence type="ECO:0000313" key="7">
    <source>
        <dbReference type="Proteomes" id="UP000548673"/>
    </source>
</evidence>
<name>A0A2S9UC38_CROSK</name>
<dbReference type="KEGG" id="csj:CSK29544_01808"/>
<reference evidence="4 5" key="1">
    <citation type="submission" date="2017-04" db="EMBL/GenBank/DDBJ databases">
        <title>Cronobacter sakazakii, ST83 Lineage Isolates.</title>
        <authorList>
            <person name="Chase H."/>
            <person name="Tall B."/>
            <person name="Gopinath G."/>
            <person name="Lehner A."/>
        </authorList>
    </citation>
    <scope>NUCLEOTIDE SEQUENCE [LARGE SCALE GENOMIC DNA]</scope>
    <source>
        <strain evidence="4 5">MOD1_Comp15</strain>
    </source>
</reference>
<dbReference type="AlphaFoldDB" id="A0A2S9UC38"/>
<evidence type="ECO:0000313" key="5">
    <source>
        <dbReference type="Proteomes" id="UP000244856"/>
    </source>
</evidence>
<evidence type="ECO:0000259" key="1">
    <source>
        <dbReference type="Pfam" id="PF13619"/>
    </source>
</evidence>
<dbReference type="Proteomes" id="UP000439917">
    <property type="component" value="Unassembled WGS sequence"/>
</dbReference>
<sequence>MKRHPVQSRTFKSAGYDPTCSIMEIEYANGRVEQFLGVPAKTWQTFLMSNEKESWFNSNVKSSFFKVSVS</sequence>
<reference evidence="2 6" key="2">
    <citation type="submission" date="2019-09" db="EMBL/GenBank/DDBJ databases">
        <title>Prevalence, distribution, and phylogeny of type two toxin-antitoxin genes possessed by Cronobacter species where C. sakazakii homologs follow sequence type lineages.</title>
        <authorList>
            <person name="Finkelstein S."/>
            <person name="Negrete F."/>
            <person name="Jang H."/>
            <person name="Gopinath G.R."/>
            <person name="Tall B.D."/>
        </authorList>
    </citation>
    <scope>NUCLEOTIDE SEQUENCE [LARGE SCALE GENOMIC DNA]</scope>
    <source>
        <strain evidence="2 6">MOD1_Comp4</strain>
    </source>
</reference>
<dbReference type="EMBL" id="WAGF01000024">
    <property type="protein sequence ID" value="KAB0875259.1"/>
    <property type="molecule type" value="Genomic_DNA"/>
</dbReference>
<dbReference type="InterPro" id="IPR025309">
    <property type="entry name" value="KTSC_dom"/>
</dbReference>
<dbReference type="RefSeq" id="WP_007870378.1">
    <property type="nucleotide sequence ID" value="NZ_CABMLV010000001.1"/>
</dbReference>
<dbReference type="STRING" id="28141.CSK29544_01808"/>